<dbReference type="Gene3D" id="3.40.710.10">
    <property type="entry name" value="DD-peptidase/beta-lactamase superfamily"/>
    <property type="match status" value="1"/>
</dbReference>
<dbReference type="PANTHER" id="PTHR46825">
    <property type="entry name" value="D-ALANYL-D-ALANINE-CARBOXYPEPTIDASE/ENDOPEPTIDASE AMPH"/>
    <property type="match status" value="1"/>
</dbReference>
<keyword evidence="4" id="KW-0378">Hydrolase</keyword>
<evidence type="ECO:0000256" key="2">
    <source>
        <dbReference type="SAM" id="SignalP"/>
    </source>
</evidence>
<feature type="region of interest" description="Disordered" evidence="1">
    <location>
        <begin position="375"/>
        <end position="396"/>
    </location>
</feature>
<dbReference type="GO" id="GO:0016787">
    <property type="term" value="F:hydrolase activity"/>
    <property type="evidence" value="ECO:0007669"/>
    <property type="project" value="UniProtKB-KW"/>
</dbReference>
<evidence type="ECO:0000313" key="4">
    <source>
        <dbReference type="EMBL" id="MFF3664856.1"/>
    </source>
</evidence>
<dbReference type="Proteomes" id="UP001602013">
    <property type="component" value="Unassembled WGS sequence"/>
</dbReference>
<keyword evidence="2" id="KW-0732">Signal</keyword>
<dbReference type="Pfam" id="PF00144">
    <property type="entry name" value="Beta-lactamase"/>
    <property type="match status" value="1"/>
</dbReference>
<feature type="domain" description="Beta-lactamase-related" evidence="3">
    <location>
        <begin position="49"/>
        <end position="353"/>
    </location>
</feature>
<dbReference type="InterPro" id="IPR050491">
    <property type="entry name" value="AmpC-like"/>
</dbReference>
<proteinExistence type="predicted"/>
<feature type="compositionally biased region" description="Basic and acidic residues" evidence="1">
    <location>
        <begin position="387"/>
        <end position="396"/>
    </location>
</feature>
<keyword evidence="5" id="KW-1185">Reference proteome</keyword>
<feature type="signal peptide" evidence="2">
    <location>
        <begin position="1"/>
        <end position="25"/>
    </location>
</feature>
<dbReference type="EC" id="3.-.-.-" evidence="4"/>
<evidence type="ECO:0000256" key="1">
    <source>
        <dbReference type="SAM" id="MobiDB-lite"/>
    </source>
</evidence>
<dbReference type="PANTHER" id="PTHR46825:SF7">
    <property type="entry name" value="D-ALANYL-D-ALANINE CARBOXYPEPTIDASE"/>
    <property type="match status" value="1"/>
</dbReference>
<accession>A0ABW6SIS7</accession>
<reference evidence="4 5" key="1">
    <citation type="submission" date="2024-10" db="EMBL/GenBank/DDBJ databases">
        <title>The Natural Products Discovery Center: Release of the First 8490 Sequenced Strains for Exploring Actinobacteria Biosynthetic Diversity.</title>
        <authorList>
            <person name="Kalkreuter E."/>
            <person name="Kautsar S.A."/>
            <person name="Yang D."/>
            <person name="Bader C.D."/>
            <person name="Teijaro C.N."/>
            <person name="Fluegel L."/>
            <person name="Davis C.M."/>
            <person name="Simpson J.R."/>
            <person name="Lauterbach L."/>
            <person name="Steele A.D."/>
            <person name="Gui C."/>
            <person name="Meng S."/>
            <person name="Li G."/>
            <person name="Viehrig K."/>
            <person name="Ye F."/>
            <person name="Su P."/>
            <person name="Kiefer A.F."/>
            <person name="Nichols A."/>
            <person name="Cepeda A.J."/>
            <person name="Yan W."/>
            <person name="Fan B."/>
            <person name="Jiang Y."/>
            <person name="Adhikari A."/>
            <person name="Zheng C.-J."/>
            <person name="Schuster L."/>
            <person name="Cowan T.M."/>
            <person name="Smanski M.J."/>
            <person name="Chevrette M.G."/>
            <person name="De Carvalho L.P.S."/>
            <person name="Shen B."/>
        </authorList>
    </citation>
    <scope>NUCLEOTIDE SEQUENCE [LARGE SCALE GENOMIC DNA]</scope>
    <source>
        <strain evidence="4 5">NPDC002173</strain>
    </source>
</reference>
<sequence length="407" mass="45112">MSRRTLVAFLLALACTVTLTTPAQASRDPRLPPLPSRETLQSILEKITRNGSPGVLVQIRDERGTWSSSAGVENVETRRPMRPEGRFRIGSLTKAFVSTVIMQLVQERRMRLDDSVERWLPGLVPAGAGITVRQLLNHTSGVYNYLDDVVMWNDYMNLRYRTWRPEELVGVATSHGPLFAPGTDWYYSNTNYVLAGLIVEKVTRRPLEIEVYQRLIMPLGLWNTSFPTTYPKILGPHADGYFGGGPEGPFIEATELNPSRMYGAGAMISNASDLNRFWQALLGGRLLRADMLREMQTTVPALGGGYGLGISVFEPCGFPLWGHNGRMPGYGVRLLQTADGRRQVTVAVNVQTDSETLLPLLDRLLLEEFCGGNPEESGTNGVVGSPDAHHPAEEHLIPQILEARDEE</sequence>
<dbReference type="SUPFAM" id="SSF56601">
    <property type="entry name" value="beta-lactamase/transpeptidase-like"/>
    <property type="match status" value="1"/>
</dbReference>
<evidence type="ECO:0000313" key="5">
    <source>
        <dbReference type="Proteomes" id="UP001602013"/>
    </source>
</evidence>
<gene>
    <name evidence="4" type="ORF">ACFYXI_04610</name>
</gene>
<dbReference type="EMBL" id="JBIASD010000002">
    <property type="protein sequence ID" value="MFF3664856.1"/>
    <property type="molecule type" value="Genomic_DNA"/>
</dbReference>
<dbReference type="PROSITE" id="PS51257">
    <property type="entry name" value="PROKAR_LIPOPROTEIN"/>
    <property type="match status" value="1"/>
</dbReference>
<feature type="chain" id="PRO_5045144491" evidence="2">
    <location>
        <begin position="26"/>
        <end position="407"/>
    </location>
</feature>
<comment type="caution">
    <text evidence="4">The sequence shown here is derived from an EMBL/GenBank/DDBJ whole genome shotgun (WGS) entry which is preliminary data.</text>
</comment>
<protein>
    <submittedName>
        <fullName evidence="4">Serine hydrolase domain-containing protein</fullName>
        <ecNumber evidence="4">3.-.-.-</ecNumber>
    </submittedName>
</protein>
<evidence type="ECO:0000259" key="3">
    <source>
        <dbReference type="Pfam" id="PF00144"/>
    </source>
</evidence>
<name>A0ABW6SIS7_9ACTN</name>
<organism evidence="4 5">
    <name type="scientific">Microtetraspora malaysiensis</name>
    <dbReference type="NCBI Taxonomy" id="161358"/>
    <lineage>
        <taxon>Bacteria</taxon>
        <taxon>Bacillati</taxon>
        <taxon>Actinomycetota</taxon>
        <taxon>Actinomycetes</taxon>
        <taxon>Streptosporangiales</taxon>
        <taxon>Streptosporangiaceae</taxon>
        <taxon>Microtetraspora</taxon>
    </lineage>
</organism>
<dbReference type="RefSeq" id="WP_387408893.1">
    <property type="nucleotide sequence ID" value="NZ_JBIASD010000002.1"/>
</dbReference>
<dbReference type="InterPro" id="IPR001466">
    <property type="entry name" value="Beta-lactam-related"/>
</dbReference>
<dbReference type="InterPro" id="IPR012338">
    <property type="entry name" value="Beta-lactam/transpept-like"/>
</dbReference>